<dbReference type="InterPro" id="IPR031475">
    <property type="entry name" value="NBD_C"/>
</dbReference>
<feature type="domain" description="Four-carbon acid sugar kinase N-terminal" evidence="7">
    <location>
        <begin position="8"/>
        <end position="231"/>
    </location>
</feature>
<evidence type="ECO:0000313" key="9">
    <source>
        <dbReference type="EMBL" id="SCM83330.1"/>
    </source>
</evidence>
<dbReference type="SUPFAM" id="SSF142764">
    <property type="entry name" value="YgbK-like"/>
    <property type="match status" value="1"/>
</dbReference>
<name>A0A212M0S6_9FIRM</name>
<dbReference type="Pfam" id="PF07005">
    <property type="entry name" value="SBD_N"/>
    <property type="match status" value="1"/>
</dbReference>
<evidence type="ECO:0000256" key="3">
    <source>
        <dbReference type="ARBA" id="ARBA00022741"/>
    </source>
</evidence>
<sequence>MKATSKGMIVIADDLTGANDTGVQFARQGMHTEVLLNDAALNATATADIIVVDTNSRAVPAPEAYARVQQAAQKAAAAGFGQYYKKLDSTLRGNVGMEIKAILDLNLHDFALVMPAFPKNGRITVGGNYLLNGAPLSTTEIAHDPKTPVYETMLPELLRKQTGLKVGHIDFADISQGQEGIVQAMRRHLHDGCRIISSDAWQDEHFLIVAQAAASLSEKILWSGSAGLAEVLPQLFHWAAEQETRQPAFVIAGSVSSVTRGQVEQLVASGYEMIELEVAGYLSWQAGQPHPTLQQMQQALAAGRRIVLVSGYKADTVQQTQAAGEKLGMSLVQVGEKVAQILGWIGAEILRVQDISGVVLTGGDTAVAVCNALGVTGIRVLEEVTPAIPLGAMTTREGKQLLVVTKAGAFGAPDALVKAVKKLEQRR</sequence>
<keyword evidence="2" id="KW-0808">Transferase</keyword>
<dbReference type="InterPro" id="IPR010737">
    <property type="entry name" value="4-carb_acid_sugar_kinase_N"/>
</dbReference>
<dbReference type="InterPro" id="IPR042213">
    <property type="entry name" value="NBD_C_sf"/>
</dbReference>
<keyword evidence="6" id="KW-0119">Carbohydrate metabolism</keyword>
<evidence type="ECO:0000259" key="8">
    <source>
        <dbReference type="Pfam" id="PF17042"/>
    </source>
</evidence>
<accession>A0A212M0S6</accession>
<feature type="domain" description="Four-carbon acid sugar kinase nucleotide binding" evidence="8">
    <location>
        <begin position="250"/>
        <end position="416"/>
    </location>
</feature>
<evidence type="ECO:0000256" key="6">
    <source>
        <dbReference type="ARBA" id="ARBA00023277"/>
    </source>
</evidence>
<dbReference type="Pfam" id="PF17042">
    <property type="entry name" value="NBD_C"/>
    <property type="match status" value="1"/>
</dbReference>
<keyword evidence="3" id="KW-0547">Nucleotide-binding</keyword>
<evidence type="ECO:0000256" key="2">
    <source>
        <dbReference type="ARBA" id="ARBA00022679"/>
    </source>
</evidence>
<evidence type="ECO:0000259" key="7">
    <source>
        <dbReference type="Pfam" id="PF07005"/>
    </source>
</evidence>
<dbReference type="RefSeq" id="WP_288185795.1">
    <property type="nucleotide sequence ID" value="NZ_LT608335.1"/>
</dbReference>
<dbReference type="AlphaFoldDB" id="A0A212M0S6"/>
<dbReference type="GO" id="GO:0016301">
    <property type="term" value="F:kinase activity"/>
    <property type="evidence" value="ECO:0007669"/>
    <property type="project" value="UniProtKB-KW"/>
</dbReference>
<comment type="similarity">
    <text evidence="1">Belongs to the four-carbon acid sugar kinase family.</text>
</comment>
<dbReference type="GO" id="GO:0005524">
    <property type="term" value="F:ATP binding"/>
    <property type="evidence" value="ECO:0007669"/>
    <property type="project" value="UniProtKB-KW"/>
</dbReference>
<evidence type="ECO:0000256" key="1">
    <source>
        <dbReference type="ARBA" id="ARBA00005715"/>
    </source>
</evidence>
<dbReference type="Gene3D" id="3.40.980.20">
    <property type="entry name" value="Four-carbon acid sugar kinase, nucleotide binding domain"/>
    <property type="match status" value="1"/>
</dbReference>
<protein>
    <submittedName>
        <fullName evidence="9">Type III effector Hrp-dependent outer protein</fullName>
    </submittedName>
</protein>
<organism evidence="9">
    <name type="scientific">uncultured Sporomusa sp</name>
    <dbReference type="NCBI Taxonomy" id="307249"/>
    <lineage>
        <taxon>Bacteria</taxon>
        <taxon>Bacillati</taxon>
        <taxon>Bacillota</taxon>
        <taxon>Negativicutes</taxon>
        <taxon>Selenomonadales</taxon>
        <taxon>Sporomusaceae</taxon>
        <taxon>Sporomusa</taxon>
        <taxon>environmental samples</taxon>
    </lineage>
</organism>
<keyword evidence="5" id="KW-0067">ATP-binding</keyword>
<dbReference type="Gene3D" id="3.40.50.10840">
    <property type="entry name" value="Putative sugar-binding, N-terminal domain"/>
    <property type="match status" value="1"/>
</dbReference>
<evidence type="ECO:0000256" key="5">
    <source>
        <dbReference type="ARBA" id="ARBA00022840"/>
    </source>
</evidence>
<evidence type="ECO:0000256" key="4">
    <source>
        <dbReference type="ARBA" id="ARBA00022777"/>
    </source>
</evidence>
<dbReference type="InterPro" id="IPR037051">
    <property type="entry name" value="4-carb_acid_sugar_kinase_N_sf"/>
</dbReference>
<proteinExistence type="inferred from homology"/>
<keyword evidence="4" id="KW-0418">Kinase</keyword>
<dbReference type="EMBL" id="FMJE01000007">
    <property type="protein sequence ID" value="SCM83330.1"/>
    <property type="molecule type" value="Genomic_DNA"/>
</dbReference>
<reference evidence="9" key="1">
    <citation type="submission" date="2016-08" db="EMBL/GenBank/DDBJ databases">
        <authorList>
            <person name="Seilhamer J.J."/>
        </authorList>
    </citation>
    <scope>NUCLEOTIDE SEQUENCE</scope>
    <source>
        <strain evidence="9">86</strain>
    </source>
</reference>
<gene>
    <name evidence="9" type="ORF">KL86SPO_70188</name>
</gene>